<dbReference type="AlphaFoldDB" id="E6SFR4"/>
<evidence type="ECO:0000256" key="1">
    <source>
        <dbReference type="ARBA" id="ARBA00004752"/>
    </source>
</evidence>
<dbReference type="GO" id="GO:0016740">
    <property type="term" value="F:transferase activity"/>
    <property type="evidence" value="ECO:0007669"/>
    <property type="project" value="UniProtKB-KW"/>
</dbReference>
<dbReference type="Proteomes" id="UP000008914">
    <property type="component" value="Chromosome"/>
</dbReference>
<feature type="active site" description="Nucleophile" evidence="6">
    <location>
        <position position="176"/>
    </location>
</feature>
<dbReference type="InterPro" id="IPR038063">
    <property type="entry name" value="Transpep_catalytic_dom"/>
</dbReference>
<evidence type="ECO:0000256" key="7">
    <source>
        <dbReference type="SAM" id="MobiDB-lite"/>
    </source>
</evidence>
<comment type="pathway">
    <text evidence="1 6">Cell wall biogenesis; peptidoglycan biosynthesis.</text>
</comment>
<dbReference type="STRING" id="710696.Intca_2334"/>
<dbReference type="Gene3D" id="2.40.440.10">
    <property type="entry name" value="L,D-transpeptidase catalytic domain-like"/>
    <property type="match status" value="1"/>
</dbReference>
<dbReference type="GO" id="GO:0071972">
    <property type="term" value="F:peptidoglycan L,D-transpeptidase activity"/>
    <property type="evidence" value="ECO:0007669"/>
    <property type="project" value="TreeGrafter"/>
</dbReference>
<dbReference type="eggNOG" id="COG1376">
    <property type="taxonomic scope" value="Bacteria"/>
</dbReference>
<dbReference type="InterPro" id="IPR005490">
    <property type="entry name" value="LD_TPept_cat_dom"/>
</dbReference>
<keyword evidence="3 6" id="KW-0133">Cell shape</keyword>
<keyword evidence="4 6" id="KW-0573">Peptidoglycan synthesis</keyword>
<evidence type="ECO:0000313" key="9">
    <source>
        <dbReference type="EMBL" id="ADU48843.1"/>
    </source>
</evidence>
<feature type="region of interest" description="Disordered" evidence="7">
    <location>
        <begin position="55"/>
        <end position="80"/>
    </location>
</feature>
<dbReference type="GO" id="GO:0005576">
    <property type="term" value="C:extracellular region"/>
    <property type="evidence" value="ECO:0007669"/>
    <property type="project" value="TreeGrafter"/>
</dbReference>
<dbReference type="PROSITE" id="PS52029">
    <property type="entry name" value="LD_TPASE"/>
    <property type="match status" value="1"/>
</dbReference>
<proteinExistence type="predicted"/>
<dbReference type="PANTHER" id="PTHR30582">
    <property type="entry name" value="L,D-TRANSPEPTIDASE"/>
    <property type="match status" value="1"/>
</dbReference>
<dbReference type="HOGENOM" id="CLU_055984_1_0_11"/>
<dbReference type="SUPFAM" id="SSF47090">
    <property type="entry name" value="PGBD-like"/>
    <property type="match status" value="1"/>
</dbReference>
<organism evidence="9 10">
    <name type="scientific">Intrasporangium calvum (strain ATCC 23552 / DSM 43043 / JCM 3097 / NBRC 12989 / NCIMB 10167 / NRRL B-3866 / 7 KIP)</name>
    <dbReference type="NCBI Taxonomy" id="710696"/>
    <lineage>
        <taxon>Bacteria</taxon>
        <taxon>Bacillati</taxon>
        <taxon>Actinomycetota</taxon>
        <taxon>Actinomycetes</taxon>
        <taxon>Micrococcales</taxon>
        <taxon>Intrasporangiaceae</taxon>
        <taxon>Intrasporangium</taxon>
    </lineage>
</organism>
<evidence type="ECO:0000256" key="4">
    <source>
        <dbReference type="ARBA" id="ARBA00022984"/>
    </source>
</evidence>
<dbReference type="GO" id="GO:0008360">
    <property type="term" value="P:regulation of cell shape"/>
    <property type="evidence" value="ECO:0007669"/>
    <property type="project" value="UniProtKB-UniRule"/>
</dbReference>
<evidence type="ECO:0000256" key="2">
    <source>
        <dbReference type="ARBA" id="ARBA00022679"/>
    </source>
</evidence>
<accession>E6SFR4</accession>
<dbReference type="UniPathway" id="UPA00219"/>
<dbReference type="InterPro" id="IPR050979">
    <property type="entry name" value="LD-transpeptidase"/>
</dbReference>
<dbReference type="PANTHER" id="PTHR30582:SF33">
    <property type="entry name" value="EXPORTED PROTEIN"/>
    <property type="match status" value="1"/>
</dbReference>
<name>E6SFR4_INTC7</name>
<evidence type="ECO:0000259" key="8">
    <source>
        <dbReference type="PROSITE" id="PS52029"/>
    </source>
</evidence>
<protein>
    <submittedName>
        <fullName evidence="9">ErfK/YbiS/YcfS/YnhG family protein</fullName>
    </submittedName>
</protein>
<feature type="compositionally biased region" description="Polar residues" evidence="7">
    <location>
        <begin position="55"/>
        <end position="66"/>
    </location>
</feature>
<dbReference type="InterPro" id="IPR036366">
    <property type="entry name" value="PGBDSf"/>
</dbReference>
<dbReference type="Gene3D" id="1.10.101.10">
    <property type="entry name" value="PGBD-like superfamily/PGBD"/>
    <property type="match status" value="1"/>
</dbReference>
<dbReference type="GO" id="GO:0071555">
    <property type="term" value="P:cell wall organization"/>
    <property type="evidence" value="ECO:0007669"/>
    <property type="project" value="UniProtKB-UniRule"/>
</dbReference>
<dbReference type="eggNOG" id="COG3409">
    <property type="taxonomic scope" value="Bacteria"/>
</dbReference>
<dbReference type="CDD" id="cd16913">
    <property type="entry name" value="YkuD_like"/>
    <property type="match status" value="1"/>
</dbReference>
<evidence type="ECO:0000313" key="10">
    <source>
        <dbReference type="Proteomes" id="UP000008914"/>
    </source>
</evidence>
<feature type="domain" description="L,D-TPase catalytic" evidence="8">
    <location>
        <begin position="89"/>
        <end position="201"/>
    </location>
</feature>
<dbReference type="KEGG" id="ica:Intca_2334"/>
<keyword evidence="2" id="KW-0808">Transferase</keyword>
<dbReference type="Pfam" id="PF01471">
    <property type="entry name" value="PG_binding_1"/>
    <property type="match status" value="1"/>
</dbReference>
<keyword evidence="5 6" id="KW-0961">Cell wall biogenesis/degradation</keyword>
<dbReference type="EMBL" id="CP002343">
    <property type="protein sequence ID" value="ADU48843.1"/>
    <property type="molecule type" value="Genomic_DNA"/>
</dbReference>
<gene>
    <name evidence="9" type="ordered locus">Intca_2334</name>
</gene>
<evidence type="ECO:0000256" key="6">
    <source>
        <dbReference type="PROSITE-ProRule" id="PRU01373"/>
    </source>
</evidence>
<sequence length="202" mass="22308">MQARLKQIGWFSGEVTSFYGTRTTTAISGFQRKRGFPVTGVADQRTYDRLLSMTRPPTQDELNNVTPQPPATSPGTAKWDADPRCLTGRVICISKTTRSLTWVIDGTAQYSMDVRFGSEAEPTREGVFSITWKKVDVISNLYGSAMPYSMFFSGGQAIHYSADFAANGYNGSSHGCVNVRNMTLLKQLYNTAPVGTKVVVHW</sequence>
<evidence type="ECO:0000256" key="5">
    <source>
        <dbReference type="ARBA" id="ARBA00023316"/>
    </source>
</evidence>
<reference evidence="9 10" key="1">
    <citation type="journal article" date="2010" name="Stand. Genomic Sci.">
        <title>Complete genome sequence of Intrasporangium calvum type strain (7 KIP).</title>
        <authorList>
            <person name="Del Rio T.G."/>
            <person name="Chertkov O."/>
            <person name="Yasawong M."/>
            <person name="Lucas S."/>
            <person name="Deshpande S."/>
            <person name="Cheng J.F."/>
            <person name="Detter C."/>
            <person name="Tapia R."/>
            <person name="Han C."/>
            <person name="Goodwin L."/>
            <person name="Pitluck S."/>
            <person name="Liolios K."/>
            <person name="Ivanova N."/>
            <person name="Mavromatis K."/>
            <person name="Pati A."/>
            <person name="Chen A."/>
            <person name="Palaniappan K."/>
            <person name="Land M."/>
            <person name="Hauser L."/>
            <person name="Chang Y.J."/>
            <person name="Jeffries C.D."/>
            <person name="Rohde M."/>
            <person name="Pukall R."/>
            <person name="Sikorski J."/>
            <person name="Goker M."/>
            <person name="Woyke T."/>
            <person name="Bristow J."/>
            <person name="Eisen J.A."/>
            <person name="Markowitz V."/>
            <person name="Hugenholtz P."/>
            <person name="Kyrpides N.C."/>
            <person name="Klenk H.P."/>
            <person name="Lapidus A."/>
        </authorList>
    </citation>
    <scope>NUCLEOTIDE SEQUENCE [LARGE SCALE GENOMIC DNA]</scope>
    <source>
        <strain evidence="10">ATCC 23552 / DSM 43043 / JCM 3097 / NBRC 12989 / 7 KIP</strain>
    </source>
</reference>
<dbReference type="Pfam" id="PF03734">
    <property type="entry name" value="YkuD"/>
    <property type="match status" value="1"/>
</dbReference>
<evidence type="ECO:0000256" key="3">
    <source>
        <dbReference type="ARBA" id="ARBA00022960"/>
    </source>
</evidence>
<dbReference type="SUPFAM" id="SSF141523">
    <property type="entry name" value="L,D-transpeptidase catalytic domain-like"/>
    <property type="match status" value="1"/>
</dbReference>
<keyword evidence="10" id="KW-1185">Reference proteome</keyword>
<dbReference type="GO" id="GO:0018104">
    <property type="term" value="P:peptidoglycan-protein cross-linking"/>
    <property type="evidence" value="ECO:0007669"/>
    <property type="project" value="TreeGrafter"/>
</dbReference>
<dbReference type="InterPro" id="IPR036365">
    <property type="entry name" value="PGBD-like_sf"/>
</dbReference>
<dbReference type="InterPro" id="IPR002477">
    <property type="entry name" value="Peptidoglycan-bd-like"/>
</dbReference>
<feature type="active site" description="Proton donor/acceptor" evidence="6">
    <location>
        <position position="159"/>
    </location>
</feature>